<evidence type="ECO:0000313" key="1">
    <source>
        <dbReference type="EMBL" id="QHT34581.1"/>
    </source>
</evidence>
<proteinExistence type="predicted"/>
<reference evidence="1" key="1">
    <citation type="journal article" date="2020" name="Nature">
        <title>Giant virus diversity and host interactions through global metagenomics.</title>
        <authorList>
            <person name="Schulz F."/>
            <person name="Roux S."/>
            <person name="Paez-Espino D."/>
            <person name="Jungbluth S."/>
            <person name="Walsh D.A."/>
            <person name="Denef V.J."/>
            <person name="McMahon K.D."/>
            <person name="Konstantinidis K.T."/>
            <person name="Eloe-Fadrosh E.A."/>
            <person name="Kyrpides N.C."/>
            <person name="Woyke T."/>
        </authorList>
    </citation>
    <scope>NUCLEOTIDE SEQUENCE</scope>
    <source>
        <strain evidence="1">GVMAG-M-3300009163-63</strain>
    </source>
</reference>
<accession>A0A6C0F0V8</accession>
<sequence>MKAYVVWHFFLKKTLVFFQSIWDRFVSAGRCSHDILTFPNSESKQVTIPLVFFDPVSIR</sequence>
<organism evidence="1">
    <name type="scientific">viral metagenome</name>
    <dbReference type="NCBI Taxonomy" id="1070528"/>
    <lineage>
        <taxon>unclassified sequences</taxon>
        <taxon>metagenomes</taxon>
        <taxon>organismal metagenomes</taxon>
    </lineage>
</organism>
<name>A0A6C0F0V8_9ZZZZ</name>
<dbReference type="EMBL" id="MN739002">
    <property type="protein sequence ID" value="QHT34581.1"/>
    <property type="molecule type" value="Genomic_DNA"/>
</dbReference>
<dbReference type="AlphaFoldDB" id="A0A6C0F0V8"/>
<protein>
    <submittedName>
        <fullName evidence="1">Uncharacterized protein</fullName>
    </submittedName>
</protein>